<dbReference type="GO" id="GO:0016887">
    <property type="term" value="F:ATP hydrolysis activity"/>
    <property type="evidence" value="ECO:0007669"/>
    <property type="project" value="InterPro"/>
</dbReference>
<dbReference type="AlphaFoldDB" id="A0A1T4WHZ9"/>
<organism evidence="11 12">
    <name type="scientific">Paucidesulfovibrio gracilis DSM 16080</name>
    <dbReference type="NCBI Taxonomy" id="1121449"/>
    <lineage>
        <taxon>Bacteria</taxon>
        <taxon>Pseudomonadati</taxon>
        <taxon>Thermodesulfobacteriota</taxon>
        <taxon>Desulfovibrionia</taxon>
        <taxon>Desulfovibrionales</taxon>
        <taxon>Desulfovibrionaceae</taxon>
        <taxon>Paucidesulfovibrio</taxon>
    </lineage>
</organism>
<sequence>MDVSNLLKQLDRSKRDVPPQGIPLVSIKGLTKRFGKVVANDDISLNIYPGRVKALLGENGAGKSTLMSMLAGRYQPDAGTIALDGKPVRFSSARDAIEAGIGMVYQHFMLVESMTVAENVLLGQEGSFFLNPKEMRNRVQELSVRYGLDIDPAARVSDLSMGEKQRVEILKLLYRDSRVLIFDEPTAVLTPRETFHLFEALWKIAEQGKSIVFISHKLEEVLAVADEIAILRQGRIEGEFSESEVTSKADLACRMVGKEVLLEVDREAMPHGDAVLQVRNLTGIGLEDITFDLHQGEVVAVVGVAGNGQKALVEAICGLRKPPVDTMFIMGKRWRDFYAKPSWKNSLAYIPEDRLGLATCRNLNLVDNLLLTTRQGFARGPWLDKKKAARDTTELIKKFDIRPGRIAALAWQLSGGNLQKSVLARELYRCPRLIVAEQPTQGLDIAATEQVWNHLLAAREMAGILLVTGDLNEALQLADRVAVIYRGRFMDVFSVSDKQKVNRIGLMMAGVEED</sequence>
<dbReference type="InterPro" id="IPR003593">
    <property type="entry name" value="AAA+_ATPase"/>
</dbReference>
<dbReference type="SUPFAM" id="SSF52540">
    <property type="entry name" value="P-loop containing nucleoside triphosphate hydrolases"/>
    <property type="match status" value="2"/>
</dbReference>
<keyword evidence="4" id="KW-0762">Sugar transport</keyword>
<keyword evidence="12" id="KW-1185">Reference proteome</keyword>
<dbReference type="SMART" id="SM00382">
    <property type="entry name" value="AAA"/>
    <property type="match status" value="1"/>
</dbReference>
<feature type="domain" description="ABC transporter" evidence="10">
    <location>
        <begin position="25"/>
        <end position="258"/>
    </location>
</feature>
<evidence type="ECO:0000256" key="1">
    <source>
        <dbReference type="ARBA" id="ARBA00004202"/>
    </source>
</evidence>
<evidence type="ECO:0000259" key="10">
    <source>
        <dbReference type="PROSITE" id="PS50893"/>
    </source>
</evidence>
<dbReference type="STRING" id="1121449.SAMN02745704_00910"/>
<reference evidence="11 12" key="1">
    <citation type="submission" date="2017-02" db="EMBL/GenBank/DDBJ databases">
        <authorList>
            <person name="Peterson S.W."/>
        </authorList>
    </citation>
    <scope>NUCLEOTIDE SEQUENCE [LARGE SCALE GENOMIC DNA]</scope>
    <source>
        <strain evidence="11 12">DSM 16080</strain>
    </source>
</reference>
<evidence type="ECO:0000256" key="4">
    <source>
        <dbReference type="ARBA" id="ARBA00022597"/>
    </source>
</evidence>
<dbReference type="Pfam" id="PF00005">
    <property type="entry name" value="ABC_tran"/>
    <property type="match status" value="2"/>
</dbReference>
<dbReference type="InterPro" id="IPR003439">
    <property type="entry name" value="ABC_transporter-like_ATP-bd"/>
</dbReference>
<proteinExistence type="predicted"/>
<dbReference type="PANTHER" id="PTHR43790">
    <property type="entry name" value="CARBOHYDRATE TRANSPORT ATP-BINDING PROTEIN MG119-RELATED"/>
    <property type="match status" value="1"/>
</dbReference>
<dbReference type="Proteomes" id="UP000190027">
    <property type="component" value="Unassembled WGS sequence"/>
</dbReference>
<dbReference type="GO" id="GO:0005524">
    <property type="term" value="F:ATP binding"/>
    <property type="evidence" value="ECO:0007669"/>
    <property type="project" value="UniProtKB-KW"/>
</dbReference>
<evidence type="ECO:0000256" key="2">
    <source>
        <dbReference type="ARBA" id="ARBA00022448"/>
    </source>
</evidence>
<dbReference type="RefSeq" id="WP_078716498.1">
    <property type="nucleotide sequence ID" value="NZ_FUYC01000003.1"/>
</dbReference>
<keyword evidence="7 11" id="KW-0067">ATP-binding</keyword>
<gene>
    <name evidence="11" type="ORF">SAMN02745704_00910</name>
</gene>
<accession>A0A1T4WHZ9</accession>
<dbReference type="Gene3D" id="3.40.50.300">
    <property type="entry name" value="P-loop containing nucleotide triphosphate hydrolases"/>
    <property type="match status" value="2"/>
</dbReference>
<dbReference type="PANTHER" id="PTHR43790:SF9">
    <property type="entry name" value="GALACTOFURANOSE TRANSPORTER ATP-BINDING PROTEIN YTFR"/>
    <property type="match status" value="1"/>
</dbReference>
<evidence type="ECO:0000313" key="11">
    <source>
        <dbReference type="EMBL" id="SKA76966.1"/>
    </source>
</evidence>
<dbReference type="OrthoDB" id="9809450at2"/>
<dbReference type="FunFam" id="3.40.50.300:FF:000127">
    <property type="entry name" value="Ribose import ATP-binding protein RbsA"/>
    <property type="match status" value="1"/>
</dbReference>
<comment type="subcellular location">
    <subcellularLocation>
        <location evidence="1">Cell membrane</location>
        <topology evidence="1">Peripheral membrane protein</topology>
    </subcellularLocation>
</comment>
<evidence type="ECO:0000313" key="12">
    <source>
        <dbReference type="Proteomes" id="UP000190027"/>
    </source>
</evidence>
<keyword evidence="8" id="KW-1278">Translocase</keyword>
<evidence type="ECO:0000256" key="3">
    <source>
        <dbReference type="ARBA" id="ARBA00022475"/>
    </source>
</evidence>
<name>A0A1T4WHZ9_9BACT</name>
<dbReference type="EMBL" id="FUYC01000003">
    <property type="protein sequence ID" value="SKA76966.1"/>
    <property type="molecule type" value="Genomic_DNA"/>
</dbReference>
<evidence type="ECO:0000256" key="8">
    <source>
        <dbReference type="ARBA" id="ARBA00022967"/>
    </source>
</evidence>
<evidence type="ECO:0000256" key="5">
    <source>
        <dbReference type="ARBA" id="ARBA00022737"/>
    </source>
</evidence>
<keyword evidence="9" id="KW-0472">Membrane</keyword>
<dbReference type="InterPro" id="IPR050107">
    <property type="entry name" value="ABC_carbohydrate_import_ATPase"/>
</dbReference>
<keyword evidence="2" id="KW-0813">Transport</keyword>
<evidence type="ECO:0000256" key="6">
    <source>
        <dbReference type="ARBA" id="ARBA00022741"/>
    </source>
</evidence>
<dbReference type="GO" id="GO:0005886">
    <property type="term" value="C:plasma membrane"/>
    <property type="evidence" value="ECO:0007669"/>
    <property type="project" value="UniProtKB-SubCell"/>
</dbReference>
<feature type="domain" description="ABC transporter" evidence="10">
    <location>
        <begin position="270"/>
        <end position="511"/>
    </location>
</feature>
<evidence type="ECO:0000256" key="7">
    <source>
        <dbReference type="ARBA" id="ARBA00022840"/>
    </source>
</evidence>
<protein>
    <submittedName>
        <fullName evidence="11">Nucleoside ABC transporter ATP-binding protein</fullName>
    </submittedName>
</protein>
<dbReference type="CDD" id="cd03216">
    <property type="entry name" value="ABC_Carb_Monos_I"/>
    <property type="match status" value="1"/>
</dbReference>
<keyword evidence="3" id="KW-1003">Cell membrane</keyword>
<keyword evidence="5" id="KW-0677">Repeat</keyword>
<keyword evidence="6" id="KW-0547">Nucleotide-binding</keyword>
<dbReference type="PROSITE" id="PS50893">
    <property type="entry name" value="ABC_TRANSPORTER_2"/>
    <property type="match status" value="2"/>
</dbReference>
<dbReference type="InterPro" id="IPR027417">
    <property type="entry name" value="P-loop_NTPase"/>
</dbReference>
<evidence type="ECO:0000256" key="9">
    <source>
        <dbReference type="ARBA" id="ARBA00023136"/>
    </source>
</evidence>